<name>A0A9F5ISZ9_PYTBI</name>
<evidence type="ECO:0000313" key="3">
    <source>
        <dbReference type="RefSeq" id="XP_025020219.1"/>
    </source>
</evidence>
<dbReference type="PANTHER" id="PTHR36863">
    <property type="entry name" value="SHIELDIN COMPLEX SUBUNIT 1"/>
    <property type="match status" value="1"/>
</dbReference>
<dbReference type="OMA" id="SCENTEH"/>
<gene>
    <name evidence="3" type="primary">SHLD1</name>
</gene>
<dbReference type="Proteomes" id="UP000695026">
    <property type="component" value="Unplaced"/>
</dbReference>
<dbReference type="PANTHER" id="PTHR36863:SF1">
    <property type="entry name" value="SHIELDIN COMPLEX SUBUNIT 1"/>
    <property type="match status" value="1"/>
</dbReference>
<dbReference type="OrthoDB" id="9446682at2759"/>
<dbReference type="CTD" id="149840"/>
<dbReference type="InterPro" id="IPR027821">
    <property type="entry name" value="SHLD1"/>
</dbReference>
<protein>
    <submittedName>
        <fullName evidence="3">Uncharacterized protein C20orf196 homolog</fullName>
    </submittedName>
</protein>
<dbReference type="GO" id="GO:2001032">
    <property type="term" value="P:regulation of double-strand break repair via nonhomologous end joining"/>
    <property type="evidence" value="ECO:0007669"/>
    <property type="project" value="InterPro"/>
</dbReference>
<dbReference type="RefSeq" id="XP_025020219.1">
    <property type="nucleotide sequence ID" value="XM_025164451.1"/>
</dbReference>
<dbReference type="Pfam" id="PF15021">
    <property type="entry name" value="SHLD1_C"/>
    <property type="match status" value="1"/>
</dbReference>
<dbReference type="AlphaFoldDB" id="A0A9F5ISZ9"/>
<keyword evidence="2" id="KW-1185">Reference proteome</keyword>
<proteinExistence type="predicted"/>
<sequence>MIYRHPQQLMQFSGIHNWKRLWRLQKQGLVVICGYFLTESSSQLFPGLAAKANITLWPCLRERAEPTSCKNTEHLQPSAIGVHEQREEGESTLRKSLDMFYSTWCQKKPFGGSPIYESTSQCLSRKTADLAGKEGMKFTVKSLQIAQMVLNREENKIFPQPPSNHISFLTPVNAGAGSEKGKAIPGLSDDILQFILKQNVTK</sequence>
<feature type="domain" description="Shieldin complex subunit 1 C-terminal" evidence="1">
    <location>
        <begin position="85"/>
        <end position="202"/>
    </location>
</feature>
<dbReference type="GeneID" id="112540253"/>
<accession>A0A9F5ISZ9</accession>
<evidence type="ECO:0000259" key="1">
    <source>
        <dbReference type="Pfam" id="PF15021"/>
    </source>
</evidence>
<dbReference type="InterPro" id="IPR053898">
    <property type="entry name" value="SHLD1_C"/>
</dbReference>
<organism evidence="2 3">
    <name type="scientific">Python bivittatus</name>
    <name type="common">Burmese python</name>
    <name type="synonym">Python molurus bivittatus</name>
    <dbReference type="NCBI Taxonomy" id="176946"/>
    <lineage>
        <taxon>Eukaryota</taxon>
        <taxon>Metazoa</taxon>
        <taxon>Chordata</taxon>
        <taxon>Craniata</taxon>
        <taxon>Vertebrata</taxon>
        <taxon>Euteleostomi</taxon>
        <taxon>Lepidosauria</taxon>
        <taxon>Squamata</taxon>
        <taxon>Bifurcata</taxon>
        <taxon>Unidentata</taxon>
        <taxon>Episquamata</taxon>
        <taxon>Toxicofera</taxon>
        <taxon>Serpentes</taxon>
        <taxon>Henophidia</taxon>
        <taxon>Pythonidae</taxon>
        <taxon>Python</taxon>
    </lineage>
</organism>
<dbReference type="KEGG" id="pbi:112540253"/>
<reference evidence="3" key="1">
    <citation type="submission" date="2025-08" db="UniProtKB">
        <authorList>
            <consortium name="RefSeq"/>
        </authorList>
    </citation>
    <scope>IDENTIFICATION</scope>
    <source>
        <tissue evidence="3">Liver</tissue>
    </source>
</reference>
<evidence type="ECO:0000313" key="2">
    <source>
        <dbReference type="Proteomes" id="UP000695026"/>
    </source>
</evidence>